<dbReference type="EMBL" id="UINC01011771">
    <property type="protein sequence ID" value="SVA51734.1"/>
    <property type="molecule type" value="Genomic_DNA"/>
</dbReference>
<name>A0A381WGW9_9ZZZZ</name>
<protein>
    <submittedName>
        <fullName evidence="1">Uncharacterized protein</fullName>
    </submittedName>
</protein>
<feature type="non-terminal residue" evidence="1">
    <location>
        <position position="169"/>
    </location>
</feature>
<proteinExistence type="predicted"/>
<reference evidence="1" key="1">
    <citation type="submission" date="2018-05" db="EMBL/GenBank/DDBJ databases">
        <authorList>
            <person name="Lanie J.A."/>
            <person name="Ng W.-L."/>
            <person name="Kazmierczak K.M."/>
            <person name="Andrzejewski T.M."/>
            <person name="Davidsen T.M."/>
            <person name="Wayne K.J."/>
            <person name="Tettelin H."/>
            <person name="Glass J.I."/>
            <person name="Rusch D."/>
            <person name="Podicherti R."/>
            <person name="Tsui H.-C.T."/>
            <person name="Winkler M.E."/>
        </authorList>
    </citation>
    <scope>NUCLEOTIDE SEQUENCE</scope>
</reference>
<sequence>MNVKPAPASRALYAAFAGLILSVTSAGAQEQEADLSALFDLGRLVIDTNGDSVPDLVNASLVLGATPSVTAISAATEISARLGFETMGLDLPIQRGADGEILIVVGRGGLAASNLESPGVDPTSLDSGEGVVAVREIDEQTWVFVLGGDEEGLLAAARLFAGVLPHTRT</sequence>
<organism evidence="1">
    <name type="scientific">marine metagenome</name>
    <dbReference type="NCBI Taxonomy" id="408172"/>
    <lineage>
        <taxon>unclassified sequences</taxon>
        <taxon>metagenomes</taxon>
        <taxon>ecological metagenomes</taxon>
    </lineage>
</organism>
<dbReference type="AlphaFoldDB" id="A0A381WGW9"/>
<gene>
    <name evidence="1" type="ORF">METZ01_LOCUS104588</name>
</gene>
<accession>A0A381WGW9</accession>
<evidence type="ECO:0000313" key="1">
    <source>
        <dbReference type="EMBL" id="SVA51734.1"/>
    </source>
</evidence>